<dbReference type="AlphaFoldDB" id="A0A2G2VKB9"/>
<dbReference type="SMART" id="SM00256">
    <property type="entry name" value="FBOX"/>
    <property type="match status" value="1"/>
</dbReference>
<dbReference type="Pfam" id="PF08268">
    <property type="entry name" value="FBA_3"/>
    <property type="match status" value="1"/>
</dbReference>
<proteinExistence type="predicted"/>
<sequence length="275" mass="31779">MENEKRKSNSRNSSIPEEIICDIFSRLPVDSLMRFKCLSKSYNALISNPYFVDTHHSHSISHPGIHEDKRCIVTFNVRTENFRIISLWADVIDVLGGIFCNLIQVKGKLAVISQSRWNVNEIYLRILQSCENEEWVKHTITFSETLCSSLTKNFIGCISGSTDVMNVVELAEFRIVSELVVSDSLDILKNYLSIVTKIETETETKTVGEFYGSKCYEYPRLFLEEVRKITQVMHVSEEHSVELAVYRLKDFAYDWVVAWRKGRGEGVVPTTWREF</sequence>
<keyword evidence="3" id="KW-1185">Reference proteome</keyword>
<dbReference type="Proteomes" id="UP000224567">
    <property type="component" value="Unassembled WGS sequence"/>
</dbReference>
<name>A0A2G2VKB9_CAPBA</name>
<dbReference type="InterPro" id="IPR036047">
    <property type="entry name" value="F-box-like_dom_sf"/>
</dbReference>
<dbReference type="InterPro" id="IPR013187">
    <property type="entry name" value="F-box-assoc_dom_typ3"/>
</dbReference>
<accession>A0A2G2VKB9</accession>
<dbReference type="InterPro" id="IPR001810">
    <property type="entry name" value="F-box_dom"/>
</dbReference>
<dbReference type="Gene3D" id="1.20.1280.50">
    <property type="match status" value="1"/>
</dbReference>
<dbReference type="PANTHER" id="PTHR31111">
    <property type="entry name" value="BNAA05G37150D PROTEIN-RELATED"/>
    <property type="match status" value="1"/>
</dbReference>
<organism evidence="2 3">
    <name type="scientific">Capsicum baccatum</name>
    <name type="common">Peruvian pepper</name>
    <dbReference type="NCBI Taxonomy" id="33114"/>
    <lineage>
        <taxon>Eukaryota</taxon>
        <taxon>Viridiplantae</taxon>
        <taxon>Streptophyta</taxon>
        <taxon>Embryophyta</taxon>
        <taxon>Tracheophyta</taxon>
        <taxon>Spermatophyta</taxon>
        <taxon>Magnoliopsida</taxon>
        <taxon>eudicotyledons</taxon>
        <taxon>Gunneridae</taxon>
        <taxon>Pentapetalae</taxon>
        <taxon>asterids</taxon>
        <taxon>lamiids</taxon>
        <taxon>Solanales</taxon>
        <taxon>Solanaceae</taxon>
        <taxon>Solanoideae</taxon>
        <taxon>Capsiceae</taxon>
        <taxon>Capsicum</taxon>
    </lineage>
</organism>
<dbReference type="Pfam" id="PF00646">
    <property type="entry name" value="F-box"/>
    <property type="match status" value="1"/>
</dbReference>
<evidence type="ECO:0000313" key="3">
    <source>
        <dbReference type="Proteomes" id="UP000224567"/>
    </source>
</evidence>
<dbReference type="CDD" id="cd22157">
    <property type="entry name" value="F-box_AtFBW1-like"/>
    <property type="match status" value="1"/>
</dbReference>
<dbReference type="SUPFAM" id="SSF81383">
    <property type="entry name" value="F-box domain"/>
    <property type="match status" value="1"/>
</dbReference>
<evidence type="ECO:0000313" key="2">
    <source>
        <dbReference type="EMBL" id="PHT33407.1"/>
    </source>
</evidence>
<gene>
    <name evidence="2" type="ORF">CQW23_25207</name>
</gene>
<reference evidence="3" key="2">
    <citation type="journal article" date="2017" name="J. Anim. Genet.">
        <title>Multiple reference genome sequences of hot pepper reveal the massive evolution of plant disease resistance genes by retroduplication.</title>
        <authorList>
            <person name="Kim S."/>
            <person name="Park J."/>
            <person name="Yeom S.-I."/>
            <person name="Kim Y.-M."/>
            <person name="Seo E."/>
            <person name="Kim K.-T."/>
            <person name="Kim M.-S."/>
            <person name="Lee J.M."/>
            <person name="Cheong K."/>
            <person name="Shin H.-S."/>
            <person name="Kim S.-B."/>
            <person name="Han K."/>
            <person name="Lee J."/>
            <person name="Park M."/>
            <person name="Lee H.-A."/>
            <person name="Lee H.-Y."/>
            <person name="Lee Y."/>
            <person name="Oh S."/>
            <person name="Lee J.H."/>
            <person name="Choi E."/>
            <person name="Choi E."/>
            <person name="Lee S.E."/>
            <person name="Jeon J."/>
            <person name="Kim H."/>
            <person name="Choi G."/>
            <person name="Song H."/>
            <person name="Lee J."/>
            <person name="Lee S.-C."/>
            <person name="Kwon J.-K."/>
            <person name="Lee H.-Y."/>
            <person name="Koo N."/>
            <person name="Hong Y."/>
            <person name="Kim R.W."/>
            <person name="Kang W.-H."/>
            <person name="Huh J.H."/>
            <person name="Kang B.-C."/>
            <person name="Yang T.-J."/>
            <person name="Lee Y.-H."/>
            <person name="Bennetzen J.L."/>
            <person name="Choi D."/>
        </authorList>
    </citation>
    <scope>NUCLEOTIDE SEQUENCE [LARGE SCALE GENOMIC DNA]</scope>
    <source>
        <strain evidence="3">cv. PBC81</strain>
    </source>
</reference>
<dbReference type="OrthoDB" id="1249095at2759"/>
<dbReference type="PANTHER" id="PTHR31111:SF44">
    <property type="entry name" value="F-BOX DOMAIN-CONTAINING PROTEIN"/>
    <property type="match status" value="1"/>
</dbReference>
<protein>
    <recommendedName>
        <fullName evidence="1">F-box domain-containing protein</fullName>
    </recommendedName>
</protein>
<dbReference type="PROSITE" id="PS50181">
    <property type="entry name" value="FBOX"/>
    <property type="match status" value="1"/>
</dbReference>
<evidence type="ECO:0000259" key="1">
    <source>
        <dbReference type="PROSITE" id="PS50181"/>
    </source>
</evidence>
<feature type="domain" description="F-box" evidence="1">
    <location>
        <begin position="9"/>
        <end position="54"/>
    </location>
</feature>
<reference evidence="2 3" key="1">
    <citation type="journal article" date="2017" name="Genome Biol.">
        <title>New reference genome sequences of hot pepper reveal the massive evolution of plant disease-resistance genes by retroduplication.</title>
        <authorList>
            <person name="Kim S."/>
            <person name="Park J."/>
            <person name="Yeom S.I."/>
            <person name="Kim Y.M."/>
            <person name="Seo E."/>
            <person name="Kim K.T."/>
            <person name="Kim M.S."/>
            <person name="Lee J.M."/>
            <person name="Cheong K."/>
            <person name="Shin H.S."/>
            <person name="Kim S.B."/>
            <person name="Han K."/>
            <person name="Lee J."/>
            <person name="Park M."/>
            <person name="Lee H.A."/>
            <person name="Lee H.Y."/>
            <person name="Lee Y."/>
            <person name="Oh S."/>
            <person name="Lee J.H."/>
            <person name="Choi E."/>
            <person name="Choi E."/>
            <person name="Lee S.E."/>
            <person name="Jeon J."/>
            <person name="Kim H."/>
            <person name="Choi G."/>
            <person name="Song H."/>
            <person name="Lee J."/>
            <person name="Lee S.C."/>
            <person name="Kwon J.K."/>
            <person name="Lee H.Y."/>
            <person name="Koo N."/>
            <person name="Hong Y."/>
            <person name="Kim R.W."/>
            <person name="Kang W.H."/>
            <person name="Huh J.H."/>
            <person name="Kang B.C."/>
            <person name="Yang T.J."/>
            <person name="Lee Y.H."/>
            <person name="Bennetzen J.L."/>
            <person name="Choi D."/>
        </authorList>
    </citation>
    <scope>NUCLEOTIDE SEQUENCE [LARGE SCALE GENOMIC DNA]</scope>
    <source>
        <strain evidence="3">cv. PBC81</strain>
    </source>
</reference>
<comment type="caution">
    <text evidence="2">The sequence shown here is derived from an EMBL/GenBank/DDBJ whole genome shotgun (WGS) entry which is preliminary data.</text>
</comment>
<dbReference type="EMBL" id="MLFT02000011">
    <property type="protein sequence ID" value="PHT33407.1"/>
    <property type="molecule type" value="Genomic_DNA"/>
</dbReference>